<dbReference type="Proteomes" id="UP000624703">
    <property type="component" value="Unassembled WGS sequence"/>
</dbReference>
<evidence type="ECO:0000313" key="1">
    <source>
        <dbReference type="EMBL" id="MBK1792796.1"/>
    </source>
</evidence>
<evidence type="ECO:0000313" key="2">
    <source>
        <dbReference type="Proteomes" id="UP000624703"/>
    </source>
</evidence>
<dbReference type="InterPro" id="IPR011250">
    <property type="entry name" value="OMP/PagP_B-barrel"/>
</dbReference>
<protein>
    <submittedName>
        <fullName evidence="1">Uncharacterized protein</fullName>
    </submittedName>
</protein>
<name>A0A8J7MH63_9BACT</name>
<gene>
    <name evidence="1" type="ORF">JIN82_16650</name>
</gene>
<organism evidence="1 2">
    <name type="scientific">Persicirhabdus sediminis</name>
    <dbReference type="NCBI Taxonomy" id="454144"/>
    <lineage>
        <taxon>Bacteria</taxon>
        <taxon>Pseudomonadati</taxon>
        <taxon>Verrucomicrobiota</taxon>
        <taxon>Verrucomicrobiia</taxon>
        <taxon>Verrucomicrobiales</taxon>
        <taxon>Verrucomicrobiaceae</taxon>
        <taxon>Persicirhabdus</taxon>
    </lineage>
</organism>
<dbReference type="RefSeq" id="WP_200312803.1">
    <property type="nucleotide sequence ID" value="NZ_JAENIM010000047.1"/>
</dbReference>
<sequence length="107" mass="11717">MTSFSLAYQAGMDTTEVSSFYVGCSVGAAQMNYSASASSYGYYFKGDGESTAFYFDIVAGMEQRFTEHCSGNFGLRLIHYGDFDVFGETLSSNFLQAALEVGITFQF</sequence>
<dbReference type="Gene3D" id="2.40.160.20">
    <property type="match status" value="1"/>
</dbReference>
<dbReference type="AlphaFoldDB" id="A0A8J7MH63"/>
<proteinExistence type="predicted"/>
<comment type="caution">
    <text evidence="1">The sequence shown here is derived from an EMBL/GenBank/DDBJ whole genome shotgun (WGS) entry which is preliminary data.</text>
</comment>
<keyword evidence="2" id="KW-1185">Reference proteome</keyword>
<dbReference type="SUPFAM" id="SSF56925">
    <property type="entry name" value="OMPA-like"/>
    <property type="match status" value="1"/>
</dbReference>
<dbReference type="EMBL" id="JAENIM010000047">
    <property type="protein sequence ID" value="MBK1792796.1"/>
    <property type="molecule type" value="Genomic_DNA"/>
</dbReference>
<accession>A0A8J7MH63</accession>
<reference evidence="1" key="1">
    <citation type="submission" date="2021-01" db="EMBL/GenBank/DDBJ databases">
        <title>Modified the classification status of verrucomicrobia.</title>
        <authorList>
            <person name="Feng X."/>
        </authorList>
    </citation>
    <scope>NUCLEOTIDE SEQUENCE</scope>
    <source>
        <strain evidence="1">_KCTC 22039</strain>
    </source>
</reference>